<feature type="domain" description="Response regulatory" evidence="2">
    <location>
        <begin position="3"/>
        <end position="114"/>
    </location>
</feature>
<dbReference type="InterPro" id="IPR046947">
    <property type="entry name" value="LytR-like"/>
</dbReference>
<evidence type="ECO:0000259" key="2">
    <source>
        <dbReference type="PROSITE" id="PS50110"/>
    </source>
</evidence>
<protein>
    <submittedName>
        <fullName evidence="4">Response regulator transcription factor</fullName>
    </submittedName>
</protein>
<keyword evidence="1" id="KW-0597">Phosphoprotein</keyword>
<evidence type="ECO:0000313" key="4">
    <source>
        <dbReference type="EMBL" id="QNH61098.1"/>
    </source>
</evidence>
<evidence type="ECO:0000259" key="3">
    <source>
        <dbReference type="PROSITE" id="PS50930"/>
    </source>
</evidence>
<accession>A0A7G7W405</accession>
<feature type="domain" description="HTH LytTR-type" evidence="3">
    <location>
        <begin position="137"/>
        <end position="234"/>
    </location>
</feature>
<dbReference type="Proteomes" id="UP000515489">
    <property type="component" value="Chromosome"/>
</dbReference>
<dbReference type="InterPro" id="IPR001789">
    <property type="entry name" value="Sig_transdc_resp-reg_receiver"/>
</dbReference>
<dbReference type="RefSeq" id="WP_185887028.1">
    <property type="nucleotide sequence ID" value="NZ_CP060202.1"/>
</dbReference>
<dbReference type="InterPro" id="IPR011006">
    <property type="entry name" value="CheY-like_superfamily"/>
</dbReference>
<dbReference type="InterPro" id="IPR007492">
    <property type="entry name" value="LytTR_DNA-bd_dom"/>
</dbReference>
<feature type="modified residue" description="4-aspartylphosphate" evidence="1">
    <location>
        <position position="54"/>
    </location>
</feature>
<dbReference type="SUPFAM" id="SSF52172">
    <property type="entry name" value="CheY-like"/>
    <property type="match status" value="1"/>
</dbReference>
<dbReference type="KEGG" id="hsk:H4317_13060"/>
<dbReference type="PANTHER" id="PTHR37299">
    <property type="entry name" value="TRANSCRIPTIONAL REGULATOR-RELATED"/>
    <property type="match status" value="1"/>
</dbReference>
<evidence type="ECO:0000313" key="5">
    <source>
        <dbReference type="Proteomes" id="UP000515489"/>
    </source>
</evidence>
<organism evidence="4 5">
    <name type="scientific">Hymenobacter sediminicola</name>
    <dbReference type="NCBI Taxonomy" id="2761579"/>
    <lineage>
        <taxon>Bacteria</taxon>
        <taxon>Pseudomonadati</taxon>
        <taxon>Bacteroidota</taxon>
        <taxon>Cytophagia</taxon>
        <taxon>Cytophagales</taxon>
        <taxon>Hymenobacteraceae</taxon>
        <taxon>Hymenobacter</taxon>
    </lineage>
</organism>
<gene>
    <name evidence="4" type="ORF">H4317_13060</name>
</gene>
<sequence>MIRCLIVDDEQGAIDILRQFVEKTPFLELVASTTNPVEALRLVATQPVDLVFLDIHMPQLSGLDAMPLLTGKCQVILTTAYSEFALKGFELEALDYLLKPIAFERFLKAAQKALKAQAPPVQPSTLPPDTYIFVKTESKGRMRKVSFEEIVYVEGLKNYVSIYTEQERIITLLNIKDLQERLPPAQFMRVHKSYIVSLPKIKALDGNQILFQDGKASAPLGDTYRRGFFEALQRYVVGGKASGDPS</sequence>
<name>A0A7G7W405_9BACT</name>
<reference evidence="4 5" key="1">
    <citation type="submission" date="2020-08" db="EMBL/GenBank/DDBJ databases">
        <title>Hymenobacter sp. S2-20-2 genome sequencing.</title>
        <authorList>
            <person name="Jin L."/>
        </authorList>
    </citation>
    <scope>NUCLEOTIDE SEQUENCE [LARGE SCALE GENOMIC DNA]</scope>
    <source>
        <strain evidence="4 5">S2-20-2</strain>
    </source>
</reference>
<dbReference type="EMBL" id="CP060202">
    <property type="protein sequence ID" value="QNH61098.1"/>
    <property type="molecule type" value="Genomic_DNA"/>
</dbReference>
<evidence type="ECO:0000256" key="1">
    <source>
        <dbReference type="PROSITE-ProRule" id="PRU00169"/>
    </source>
</evidence>
<dbReference type="Pfam" id="PF00072">
    <property type="entry name" value="Response_reg"/>
    <property type="match status" value="1"/>
</dbReference>
<dbReference type="GO" id="GO:0003677">
    <property type="term" value="F:DNA binding"/>
    <property type="evidence" value="ECO:0007669"/>
    <property type="project" value="InterPro"/>
</dbReference>
<dbReference type="AlphaFoldDB" id="A0A7G7W405"/>
<dbReference type="PROSITE" id="PS50930">
    <property type="entry name" value="HTH_LYTTR"/>
    <property type="match status" value="1"/>
</dbReference>
<dbReference type="Pfam" id="PF04397">
    <property type="entry name" value="LytTR"/>
    <property type="match status" value="1"/>
</dbReference>
<dbReference type="GO" id="GO:0000156">
    <property type="term" value="F:phosphorelay response regulator activity"/>
    <property type="evidence" value="ECO:0007669"/>
    <property type="project" value="InterPro"/>
</dbReference>
<proteinExistence type="predicted"/>
<dbReference type="Gene3D" id="2.40.50.1020">
    <property type="entry name" value="LytTr DNA-binding domain"/>
    <property type="match status" value="1"/>
</dbReference>
<dbReference type="Gene3D" id="3.40.50.2300">
    <property type="match status" value="1"/>
</dbReference>
<keyword evidence="5" id="KW-1185">Reference proteome</keyword>
<dbReference type="SMART" id="SM00448">
    <property type="entry name" value="REC"/>
    <property type="match status" value="1"/>
</dbReference>
<dbReference type="PANTHER" id="PTHR37299:SF1">
    <property type="entry name" value="STAGE 0 SPORULATION PROTEIN A HOMOLOG"/>
    <property type="match status" value="1"/>
</dbReference>
<dbReference type="SMART" id="SM00850">
    <property type="entry name" value="LytTR"/>
    <property type="match status" value="1"/>
</dbReference>
<dbReference type="PROSITE" id="PS50110">
    <property type="entry name" value="RESPONSE_REGULATORY"/>
    <property type="match status" value="1"/>
</dbReference>